<evidence type="ECO:0000256" key="6">
    <source>
        <dbReference type="ARBA" id="ARBA00022842"/>
    </source>
</evidence>
<dbReference type="InterPro" id="IPR045863">
    <property type="entry name" value="CorA_TM1_TM2"/>
</dbReference>
<dbReference type="GO" id="GO:0000287">
    <property type="term" value="F:magnesium ion binding"/>
    <property type="evidence" value="ECO:0007669"/>
    <property type="project" value="TreeGrafter"/>
</dbReference>
<keyword evidence="6" id="KW-0460">Magnesium</keyword>
<sequence length="297" mass="34177">MPHSNPLRSGLQKGLVQRSMSFADYTSTNFASRSRDTHLRHLVIRPFNLVFVFTNPWSGSSHAVISLTQENDEGLWDYIYRLLNNKNNRGKQEGGCYLVYALLDYVVSVVRGVDSYVDVLKSFAEDIKAVEENIDNADSIYQSVLLSRELDAFQNRIRPLLSIFDQLREDSSFSHRVSLYLNDIKDHVQQLLNDIQYCSNRSSNVYNVVQSIQSKKQERILFILTVITAIFTPITFLAGVYGMNFDNMPSLHWRFGYLYFWIYVILIVSGLKNNKEKSELPESNQRPLDCCEAATTV</sequence>
<dbReference type="GO" id="GO:0015087">
    <property type="term" value="F:cobalt ion transmembrane transporter activity"/>
    <property type="evidence" value="ECO:0007669"/>
    <property type="project" value="TreeGrafter"/>
</dbReference>
<accession>D8M0R9</accession>
<keyword evidence="3" id="KW-0813">Transport</keyword>
<keyword evidence="9 12" id="KW-0472">Membrane</keyword>
<dbReference type="InParanoid" id="D8M0R9"/>
<keyword evidence="4" id="KW-1003">Cell membrane</keyword>
<evidence type="ECO:0000256" key="12">
    <source>
        <dbReference type="SAM" id="Phobius"/>
    </source>
</evidence>
<dbReference type="PANTHER" id="PTHR46494:SF1">
    <property type="entry name" value="CORA FAMILY METAL ION TRANSPORTER (EUROFUNG)"/>
    <property type="match status" value="1"/>
</dbReference>
<dbReference type="FunFam" id="1.20.58.340:FF:000004">
    <property type="entry name" value="Magnesium transport protein CorA"/>
    <property type="match status" value="1"/>
</dbReference>
<dbReference type="GO" id="GO:0050897">
    <property type="term" value="F:cobalt ion binding"/>
    <property type="evidence" value="ECO:0007669"/>
    <property type="project" value="TreeGrafter"/>
</dbReference>
<proteinExistence type="inferred from homology"/>
<evidence type="ECO:0000256" key="9">
    <source>
        <dbReference type="ARBA" id="ARBA00023136"/>
    </source>
</evidence>
<evidence type="ECO:0000256" key="3">
    <source>
        <dbReference type="ARBA" id="ARBA00022448"/>
    </source>
</evidence>
<keyword evidence="5 12" id="KW-0812">Transmembrane</keyword>
<comment type="subcellular location">
    <subcellularLocation>
        <location evidence="1">Cell membrane</location>
        <topology evidence="1">Multi-pass membrane protein</topology>
    </subcellularLocation>
</comment>
<keyword evidence="7 12" id="KW-1133">Transmembrane helix</keyword>
<dbReference type="GO" id="GO:0015095">
    <property type="term" value="F:magnesium ion transmembrane transporter activity"/>
    <property type="evidence" value="ECO:0007669"/>
    <property type="project" value="TreeGrafter"/>
</dbReference>
<dbReference type="InterPro" id="IPR002523">
    <property type="entry name" value="MgTranspt_CorA/ZnTranspt_ZntB"/>
</dbReference>
<evidence type="ECO:0000256" key="11">
    <source>
        <dbReference type="ARBA" id="ARBA00045497"/>
    </source>
</evidence>
<dbReference type="PANTHER" id="PTHR46494">
    <property type="entry name" value="CORA FAMILY METAL ION TRANSPORTER (EUROFUNG)"/>
    <property type="match status" value="1"/>
</dbReference>
<dbReference type="GO" id="GO:0005886">
    <property type="term" value="C:plasma membrane"/>
    <property type="evidence" value="ECO:0007669"/>
    <property type="project" value="UniProtKB-SubCell"/>
</dbReference>
<organism evidence="13">
    <name type="scientific">Blastocystis hominis</name>
    <dbReference type="NCBI Taxonomy" id="12968"/>
    <lineage>
        <taxon>Eukaryota</taxon>
        <taxon>Sar</taxon>
        <taxon>Stramenopiles</taxon>
        <taxon>Bigyra</taxon>
        <taxon>Opalozoa</taxon>
        <taxon>Opalinata</taxon>
        <taxon>Blastocystidae</taxon>
        <taxon>Blastocystis</taxon>
    </lineage>
</organism>
<keyword evidence="8" id="KW-0406">Ion transport</keyword>
<dbReference type="AlphaFoldDB" id="D8M0R9"/>
<evidence type="ECO:0000256" key="2">
    <source>
        <dbReference type="ARBA" id="ARBA00009765"/>
    </source>
</evidence>
<dbReference type="InterPro" id="IPR045861">
    <property type="entry name" value="CorA_cytoplasmic_dom"/>
</dbReference>
<dbReference type="SUPFAM" id="SSF144083">
    <property type="entry name" value="Magnesium transport protein CorA, transmembrane region"/>
    <property type="match status" value="1"/>
</dbReference>
<evidence type="ECO:0000256" key="4">
    <source>
        <dbReference type="ARBA" id="ARBA00022475"/>
    </source>
</evidence>
<gene>
    <name evidence="13" type="ORF">GSBLH_T00006331001</name>
</gene>
<dbReference type="GeneID" id="24922456"/>
<protein>
    <submittedName>
        <fullName evidence="13">Mg2+ transporter protein</fullName>
    </submittedName>
</protein>
<evidence type="ECO:0000256" key="1">
    <source>
        <dbReference type="ARBA" id="ARBA00004651"/>
    </source>
</evidence>
<evidence type="ECO:0000313" key="13">
    <source>
        <dbReference type="EMBL" id="CBK21658.2"/>
    </source>
</evidence>
<dbReference type="Gene3D" id="1.20.58.340">
    <property type="entry name" value="Magnesium transport protein CorA, transmembrane region"/>
    <property type="match status" value="2"/>
</dbReference>
<evidence type="ECO:0000256" key="10">
    <source>
        <dbReference type="ARBA" id="ARBA00034269"/>
    </source>
</evidence>
<name>D8M0R9_BLAHO</name>
<evidence type="ECO:0000313" key="14">
    <source>
        <dbReference type="Proteomes" id="UP000008312"/>
    </source>
</evidence>
<comment type="catalytic activity">
    <reaction evidence="10">
        <text>Mg(2+)(in) = Mg(2+)(out)</text>
        <dbReference type="Rhea" id="RHEA:29827"/>
        <dbReference type="ChEBI" id="CHEBI:18420"/>
    </reaction>
</comment>
<dbReference type="OrthoDB" id="165352at2759"/>
<comment type="function">
    <text evidence="11">Mediates influx of magnesium ions. Alternates between open and closed states. Activated by low cytoplasmic Mg(2+) levels. Inactive when cytoplasmic Mg(2+) levels are high.</text>
</comment>
<evidence type="ECO:0000256" key="8">
    <source>
        <dbReference type="ARBA" id="ARBA00023065"/>
    </source>
</evidence>
<evidence type="ECO:0000256" key="5">
    <source>
        <dbReference type="ARBA" id="ARBA00022692"/>
    </source>
</evidence>
<reference evidence="13" key="1">
    <citation type="submission" date="2010-02" db="EMBL/GenBank/DDBJ databases">
        <title>Sequencing and annotation of the Blastocystis hominis genome.</title>
        <authorList>
            <person name="Wincker P."/>
        </authorList>
    </citation>
    <scope>NUCLEOTIDE SEQUENCE</scope>
    <source>
        <strain evidence="13">Singapore isolate B</strain>
    </source>
</reference>
<dbReference type="SUPFAM" id="SSF143865">
    <property type="entry name" value="CorA soluble domain-like"/>
    <property type="match status" value="1"/>
</dbReference>
<comment type="similarity">
    <text evidence="2">Belongs to the CorA metal ion transporter (MIT) (TC 1.A.35) family.</text>
</comment>
<keyword evidence="14" id="KW-1185">Reference proteome</keyword>
<dbReference type="Proteomes" id="UP000008312">
    <property type="component" value="Unassembled WGS sequence"/>
</dbReference>
<evidence type="ECO:0000256" key="7">
    <source>
        <dbReference type="ARBA" id="ARBA00022989"/>
    </source>
</evidence>
<dbReference type="EMBL" id="FN668644">
    <property type="protein sequence ID" value="CBK21658.2"/>
    <property type="molecule type" value="Genomic_DNA"/>
</dbReference>
<dbReference type="Pfam" id="PF01544">
    <property type="entry name" value="CorA"/>
    <property type="match status" value="1"/>
</dbReference>
<feature type="transmembrane region" description="Helical" evidence="12">
    <location>
        <begin position="253"/>
        <end position="271"/>
    </location>
</feature>
<dbReference type="RefSeq" id="XP_012895706.1">
    <property type="nucleotide sequence ID" value="XM_013040252.1"/>
</dbReference>
<feature type="transmembrane region" description="Helical" evidence="12">
    <location>
        <begin position="220"/>
        <end position="241"/>
    </location>
</feature>